<keyword evidence="4" id="KW-1185">Reference proteome</keyword>
<dbReference type="RefSeq" id="WP_216468973.1">
    <property type="nucleotide sequence ID" value="NZ_JAHLQI010000001.1"/>
</dbReference>
<reference evidence="3 4" key="1">
    <citation type="submission" date="2021-06" db="EMBL/GenBank/DDBJ databases">
        <authorList>
            <person name="Sun Q."/>
            <person name="Li D."/>
        </authorList>
    </citation>
    <scope>NUCLEOTIDE SEQUENCE [LARGE SCALE GENOMIC DNA]</scope>
    <source>
        <strain evidence="3 4">MSJd-7</strain>
    </source>
</reference>
<dbReference type="InterPro" id="IPR011761">
    <property type="entry name" value="ATP-grasp"/>
</dbReference>
<feature type="domain" description="ATP-grasp" evidence="2">
    <location>
        <begin position="117"/>
        <end position="295"/>
    </location>
</feature>
<protein>
    <submittedName>
        <fullName evidence="3">ATP-grasp domain-containing protein</fullName>
    </submittedName>
</protein>
<evidence type="ECO:0000256" key="1">
    <source>
        <dbReference type="PROSITE-ProRule" id="PRU00409"/>
    </source>
</evidence>
<dbReference type="InterPro" id="IPR003806">
    <property type="entry name" value="ATP-grasp_PylC-type"/>
</dbReference>
<comment type="caution">
    <text evidence="3">The sequence shown here is derived from an EMBL/GenBank/DDBJ whole genome shotgun (WGS) entry which is preliminary data.</text>
</comment>
<gene>
    <name evidence="3" type="ORF">KQI75_01800</name>
</gene>
<evidence type="ECO:0000259" key="2">
    <source>
        <dbReference type="PROSITE" id="PS50975"/>
    </source>
</evidence>
<dbReference type="EMBL" id="JAHLQI010000001">
    <property type="protein sequence ID" value="MBU5489372.1"/>
    <property type="molecule type" value="Genomic_DNA"/>
</dbReference>
<dbReference type="Pfam" id="PF02655">
    <property type="entry name" value="ATP-grasp_3"/>
    <property type="match status" value="1"/>
</dbReference>
<dbReference type="PROSITE" id="PS50975">
    <property type="entry name" value="ATP_GRASP"/>
    <property type="match status" value="1"/>
</dbReference>
<accession>A0ABS6EP53</accession>
<keyword evidence="1" id="KW-0067">ATP-binding</keyword>
<proteinExistence type="predicted"/>
<dbReference type="Proteomes" id="UP000783588">
    <property type="component" value="Unassembled WGS sequence"/>
</dbReference>
<evidence type="ECO:0000313" key="3">
    <source>
        <dbReference type="EMBL" id="MBU5489372.1"/>
    </source>
</evidence>
<dbReference type="InterPro" id="IPR005479">
    <property type="entry name" value="CPAse_ATP-bd"/>
</dbReference>
<sequence length="368" mass="40857">MKTAIVTDGKYRMSIAAVRALSRAGYRVVVTQTRGDAKAAPAVSVSRHCAQFRWIDGCAADTEYRERLLSVLQEYEKPVLFCVGAATLNMVAAQREEFASFADFLIASKPILDQLNDKEIVHARAEQLGIPVPKQYDTTPDVFPVVVKPHCGEKFGLKAAERYAVAHNAEEYDAIMKKMRQYDPQPLVQQKITGDGAGVSLLLDSDSKLICALCHRRIREYPVSGGPSTCCESFYDEAMIEQAYQLLHSFGFVGFAMVEFKDSCILEVNPRVWGSFPMTEATDSPLVAQYARAASGQAVQYTPKDYKVGVRMRFLLNDTVAILHYLKAGQIGTALRGMGDVFTAKEALHCKGDNQVFRAYLKQSLLKR</sequence>
<keyword evidence="1" id="KW-0547">Nucleotide-binding</keyword>
<organism evidence="3 4">
    <name type="scientific">Butyricicoccus intestinisimiae</name>
    <dbReference type="NCBI Taxonomy" id="2841509"/>
    <lineage>
        <taxon>Bacteria</taxon>
        <taxon>Bacillati</taxon>
        <taxon>Bacillota</taxon>
        <taxon>Clostridia</taxon>
        <taxon>Eubacteriales</taxon>
        <taxon>Butyricicoccaceae</taxon>
        <taxon>Butyricicoccus</taxon>
    </lineage>
</organism>
<evidence type="ECO:0000313" key="4">
    <source>
        <dbReference type="Proteomes" id="UP000783588"/>
    </source>
</evidence>
<dbReference type="PROSITE" id="PS00867">
    <property type="entry name" value="CPSASE_2"/>
    <property type="match status" value="1"/>
</dbReference>
<name>A0ABS6EP53_9FIRM</name>